<sequence>MAQLKQIIGRTAKFRGVQREAVDAIVAGKSPVVAMMLTGGAPIPHLAASPFALVTVKARVDSRSNRVLLERTVARSNIITTTKRNPPQEKWQPNPITAIV</sequence>
<protein>
    <submittedName>
        <fullName evidence="1">Uncharacterized protein</fullName>
    </submittedName>
</protein>
<reference evidence="1" key="1">
    <citation type="journal article" date="2020" name="Stud. Mycol.">
        <title>101 Dothideomycetes genomes: a test case for predicting lifestyles and emergence of pathogens.</title>
        <authorList>
            <person name="Haridas S."/>
            <person name="Albert R."/>
            <person name="Binder M."/>
            <person name="Bloem J."/>
            <person name="Labutti K."/>
            <person name="Salamov A."/>
            <person name="Andreopoulos B."/>
            <person name="Baker S."/>
            <person name="Barry K."/>
            <person name="Bills G."/>
            <person name="Bluhm B."/>
            <person name="Cannon C."/>
            <person name="Castanera R."/>
            <person name="Culley D."/>
            <person name="Daum C."/>
            <person name="Ezra D."/>
            <person name="Gonzalez J."/>
            <person name="Henrissat B."/>
            <person name="Kuo A."/>
            <person name="Liang C."/>
            <person name="Lipzen A."/>
            <person name="Lutzoni F."/>
            <person name="Magnuson J."/>
            <person name="Mondo S."/>
            <person name="Nolan M."/>
            <person name="Ohm R."/>
            <person name="Pangilinan J."/>
            <person name="Park H.-J."/>
            <person name="Ramirez L."/>
            <person name="Alfaro M."/>
            <person name="Sun H."/>
            <person name="Tritt A."/>
            <person name="Yoshinaga Y."/>
            <person name="Zwiers L.-H."/>
            <person name="Turgeon B."/>
            <person name="Goodwin S."/>
            <person name="Spatafora J."/>
            <person name="Crous P."/>
            <person name="Grigoriev I."/>
        </authorList>
    </citation>
    <scope>NUCLEOTIDE SEQUENCE</scope>
    <source>
        <strain evidence="1">CBS 675.92</strain>
    </source>
</reference>
<proteinExistence type="predicted"/>
<dbReference type="Proteomes" id="UP000800035">
    <property type="component" value="Unassembled WGS sequence"/>
</dbReference>
<organism evidence="1 2">
    <name type="scientific">Byssothecium circinans</name>
    <dbReference type="NCBI Taxonomy" id="147558"/>
    <lineage>
        <taxon>Eukaryota</taxon>
        <taxon>Fungi</taxon>
        <taxon>Dikarya</taxon>
        <taxon>Ascomycota</taxon>
        <taxon>Pezizomycotina</taxon>
        <taxon>Dothideomycetes</taxon>
        <taxon>Pleosporomycetidae</taxon>
        <taxon>Pleosporales</taxon>
        <taxon>Massarineae</taxon>
        <taxon>Massarinaceae</taxon>
        <taxon>Byssothecium</taxon>
    </lineage>
</organism>
<dbReference type="OrthoDB" id="2608216at2759"/>
<evidence type="ECO:0000313" key="1">
    <source>
        <dbReference type="EMBL" id="KAF1956451.1"/>
    </source>
</evidence>
<accession>A0A6A5TUY5</accession>
<dbReference type="EMBL" id="ML976992">
    <property type="protein sequence ID" value="KAF1956451.1"/>
    <property type="molecule type" value="Genomic_DNA"/>
</dbReference>
<evidence type="ECO:0000313" key="2">
    <source>
        <dbReference type="Proteomes" id="UP000800035"/>
    </source>
</evidence>
<keyword evidence="2" id="KW-1185">Reference proteome</keyword>
<name>A0A6A5TUY5_9PLEO</name>
<gene>
    <name evidence="1" type="ORF">CC80DRAFT_548744</name>
</gene>
<dbReference type="AlphaFoldDB" id="A0A6A5TUY5"/>